<sequence>MRLRQYIWNLAKSVVIMALLLTWNLRHTAQGWQLPLGPFTIWVFVSWLVGYPWLRQWYANLYSKDDERMESYKNRALAFHERDLAQHHTARKWTPSGLQANPWLYMSGNTQTTDDILNPLYVFCEHLWVTFILLLLGPILLAGHWAKRAWLRWRH</sequence>
<dbReference type="EMBL" id="BJZK01000018">
    <property type="protein sequence ID" value="GEO72374.1"/>
    <property type="molecule type" value="Genomic_DNA"/>
</dbReference>
<evidence type="ECO:0000256" key="1">
    <source>
        <dbReference type="SAM" id="Phobius"/>
    </source>
</evidence>
<dbReference type="Proteomes" id="UP000321794">
    <property type="component" value="Unassembled WGS sequence"/>
</dbReference>
<gene>
    <name evidence="2" type="ORF">LZY01_15420</name>
</gene>
<keyword evidence="3" id="KW-1185">Reference proteome</keyword>
<feature type="transmembrane region" description="Helical" evidence="1">
    <location>
        <begin position="36"/>
        <end position="54"/>
    </location>
</feature>
<name>A0ABQ0WWV8_9LACO</name>
<accession>A0ABQ0WWV8</accession>
<evidence type="ECO:0008006" key="4">
    <source>
        <dbReference type="Google" id="ProtNLM"/>
    </source>
</evidence>
<reference evidence="2 3" key="1">
    <citation type="submission" date="2019-07" db="EMBL/GenBank/DDBJ databases">
        <title>Whole genome shotgun sequence of Lactobacillus zymae NBRC 107157.</title>
        <authorList>
            <person name="Hosoyama A."/>
            <person name="Uohara A."/>
            <person name="Ohji S."/>
            <person name="Ichikawa N."/>
        </authorList>
    </citation>
    <scope>NUCLEOTIDE SEQUENCE [LARGE SCALE GENOMIC DNA]</scope>
    <source>
        <strain evidence="2 3">NBRC 107157</strain>
    </source>
</reference>
<feature type="transmembrane region" description="Helical" evidence="1">
    <location>
        <begin position="6"/>
        <end position="24"/>
    </location>
</feature>
<proteinExistence type="predicted"/>
<feature type="transmembrane region" description="Helical" evidence="1">
    <location>
        <begin position="127"/>
        <end position="146"/>
    </location>
</feature>
<dbReference type="RefSeq" id="WP_147007846.1">
    <property type="nucleotide sequence ID" value="NZ_BJZK01000018.1"/>
</dbReference>
<keyword evidence="1" id="KW-0472">Membrane</keyword>
<evidence type="ECO:0000313" key="3">
    <source>
        <dbReference type="Proteomes" id="UP000321794"/>
    </source>
</evidence>
<organism evidence="2 3">
    <name type="scientific">Levilactobacillus zymae</name>
    <dbReference type="NCBI Taxonomy" id="267363"/>
    <lineage>
        <taxon>Bacteria</taxon>
        <taxon>Bacillati</taxon>
        <taxon>Bacillota</taxon>
        <taxon>Bacilli</taxon>
        <taxon>Lactobacillales</taxon>
        <taxon>Lactobacillaceae</taxon>
        <taxon>Levilactobacillus</taxon>
    </lineage>
</organism>
<protein>
    <recommendedName>
        <fullName evidence="4">Integral membrane protein</fullName>
    </recommendedName>
</protein>
<keyword evidence="1" id="KW-1133">Transmembrane helix</keyword>
<evidence type="ECO:0000313" key="2">
    <source>
        <dbReference type="EMBL" id="GEO72374.1"/>
    </source>
</evidence>
<comment type="caution">
    <text evidence="2">The sequence shown here is derived from an EMBL/GenBank/DDBJ whole genome shotgun (WGS) entry which is preliminary data.</text>
</comment>
<keyword evidence="1" id="KW-0812">Transmembrane</keyword>